<dbReference type="RefSeq" id="WP_217776344.1">
    <property type="nucleotide sequence ID" value="NZ_JAHRWL010000001.1"/>
</dbReference>
<name>A0ABS6N395_9RHOB</name>
<dbReference type="EMBL" id="JAHRWL010000001">
    <property type="protein sequence ID" value="MBV2358486.1"/>
    <property type="molecule type" value="Genomic_DNA"/>
</dbReference>
<organism evidence="1 2">
    <name type="scientific">Thalassococcus arenae</name>
    <dbReference type="NCBI Taxonomy" id="2851652"/>
    <lineage>
        <taxon>Bacteria</taxon>
        <taxon>Pseudomonadati</taxon>
        <taxon>Pseudomonadota</taxon>
        <taxon>Alphaproteobacteria</taxon>
        <taxon>Rhodobacterales</taxon>
        <taxon>Roseobacteraceae</taxon>
        <taxon>Thalassococcus</taxon>
    </lineage>
</organism>
<keyword evidence="2" id="KW-1185">Reference proteome</keyword>
<evidence type="ECO:0000313" key="2">
    <source>
        <dbReference type="Proteomes" id="UP001166293"/>
    </source>
</evidence>
<evidence type="ECO:0008006" key="3">
    <source>
        <dbReference type="Google" id="ProtNLM"/>
    </source>
</evidence>
<comment type="caution">
    <text evidence="1">The sequence shown here is derived from an EMBL/GenBank/DDBJ whole genome shotgun (WGS) entry which is preliminary data.</text>
</comment>
<proteinExistence type="predicted"/>
<sequence length="114" mass="11520">MTDERKDGLDSFFDAGRAQAPEPSRAFMASLQAQALAEMPAPRAVSRRPGVLTQLRQALGGWPGAAGLAAAGLAGLWIGVSPPAGLAAMIGGTDLSGYAVDPIGSLELSLMAEG</sequence>
<accession>A0ABS6N395</accession>
<gene>
    <name evidence="1" type="ORF">KUH32_01750</name>
</gene>
<dbReference type="Proteomes" id="UP001166293">
    <property type="component" value="Unassembled WGS sequence"/>
</dbReference>
<protein>
    <recommendedName>
        <fullName evidence="3">Dihydroorotate dehydrogenase</fullName>
    </recommendedName>
</protein>
<evidence type="ECO:0000313" key="1">
    <source>
        <dbReference type="EMBL" id="MBV2358486.1"/>
    </source>
</evidence>
<reference evidence="1" key="1">
    <citation type="submission" date="2021-06" db="EMBL/GenBank/DDBJ databases">
        <title>Thalassococcus sp. CAU 1522 isolated from sea sand, Republic of Korea.</title>
        <authorList>
            <person name="Kim W."/>
        </authorList>
    </citation>
    <scope>NUCLEOTIDE SEQUENCE</scope>
    <source>
        <strain evidence="1">CAU 1522</strain>
    </source>
</reference>